<evidence type="ECO:0000256" key="1">
    <source>
        <dbReference type="ARBA" id="ARBA00005842"/>
    </source>
</evidence>
<comment type="similarity">
    <text evidence="1">Belongs to the IPP transferase family.</text>
</comment>
<accession>A0A1Y2F641</accession>
<keyword evidence="2 6" id="KW-0808">Transferase</keyword>
<dbReference type="PANTHER" id="PTHR11088">
    <property type="entry name" value="TRNA DIMETHYLALLYLTRANSFERASE"/>
    <property type="match status" value="1"/>
</dbReference>
<protein>
    <submittedName>
        <fullName evidence="6">IPP transferase-domain-containing protein</fullName>
    </submittedName>
</protein>
<name>A0A1Y2F641_9BASI</name>
<dbReference type="FunCoup" id="A0A1Y2F641">
    <property type="interactions" value="454"/>
</dbReference>
<dbReference type="GO" id="GO:0005739">
    <property type="term" value="C:mitochondrion"/>
    <property type="evidence" value="ECO:0007669"/>
    <property type="project" value="TreeGrafter"/>
</dbReference>
<dbReference type="OrthoDB" id="775260at2759"/>
<dbReference type="InterPro" id="IPR027417">
    <property type="entry name" value="P-loop_NTPase"/>
</dbReference>
<feature type="region of interest" description="Disordered" evidence="5">
    <location>
        <begin position="463"/>
        <end position="498"/>
    </location>
</feature>
<dbReference type="Gene3D" id="1.10.20.140">
    <property type="match status" value="1"/>
</dbReference>
<dbReference type="Proteomes" id="UP000193467">
    <property type="component" value="Unassembled WGS sequence"/>
</dbReference>
<evidence type="ECO:0000256" key="2">
    <source>
        <dbReference type="ARBA" id="ARBA00022679"/>
    </source>
</evidence>
<dbReference type="EMBL" id="MCGR01000027">
    <property type="protein sequence ID" value="ORY79368.1"/>
    <property type="molecule type" value="Genomic_DNA"/>
</dbReference>
<evidence type="ECO:0000313" key="7">
    <source>
        <dbReference type="Proteomes" id="UP000193467"/>
    </source>
</evidence>
<sequence length="498" mass="55616">MSSTSSPKPPLVAVVGTTGVGKSLLGVELARALADVYRGLDVITNKATAEEMNGVPHHLMGFLSPGEEYRVGEFQSDALAKITELEKEGTISIAVGGTAYYLQNLIFPNQLVADAPPPPRPSTPPPTDAAEPPPALKTAEDFAHFPPSLREVILSLPAELLDLFFALPSLPQTSTPDEFPPKFPVDLLPPSYRTPETLTPAVYAILTHVDPASASRWHWRDVRKVRRALEIVWEGRRWEDVRNQQEEKKDEGSRFRSLIFWLYADNKALHPRLDSRVDKMLELGLLAEIKELWALANAEAGETDYSRGIFQTIGYKEFEPYLASRSGASDDNEHDAASDPLFKAGLERMKISTRQYAKRQVKWIQQKLLPAVRKLEEKDVTVVLLDATDLEHWQENVRAPAVELLRTFLRSDPLPHPSSLSPLAAAQLAPPSERSTGPKLTCEACTTDATRPLLVDEHQWDAHRRTRAHQRMQRIKDGTQRVKGPPKLREKAIEASEE</sequence>
<proteinExistence type="inferred from homology"/>
<dbReference type="Gene3D" id="3.40.50.300">
    <property type="entry name" value="P-loop containing nucleotide triphosphate hydrolases"/>
    <property type="match status" value="1"/>
</dbReference>
<dbReference type="PANTHER" id="PTHR11088:SF89">
    <property type="entry name" value="TRNA DIMETHYLALLYLTRANSFERASE"/>
    <property type="match status" value="1"/>
</dbReference>
<evidence type="ECO:0000256" key="4">
    <source>
        <dbReference type="ARBA" id="ARBA00022840"/>
    </source>
</evidence>
<feature type="compositionally biased region" description="Basic residues" evidence="5">
    <location>
        <begin position="464"/>
        <end position="473"/>
    </location>
</feature>
<feature type="compositionally biased region" description="Pro residues" evidence="5">
    <location>
        <begin position="115"/>
        <end position="135"/>
    </location>
</feature>
<gene>
    <name evidence="6" type="ORF">BCR35DRAFT_321496</name>
</gene>
<dbReference type="HAMAP" id="MF_00185">
    <property type="entry name" value="IPP_trans"/>
    <property type="match status" value="1"/>
</dbReference>
<dbReference type="STRING" id="106004.A0A1Y2F641"/>
<keyword evidence="3" id="KW-0547">Nucleotide-binding</keyword>
<dbReference type="InterPro" id="IPR039657">
    <property type="entry name" value="Dimethylallyltransferase"/>
</dbReference>
<keyword evidence="7" id="KW-1185">Reference proteome</keyword>
<dbReference type="AlphaFoldDB" id="A0A1Y2F641"/>
<dbReference type="InterPro" id="IPR018022">
    <property type="entry name" value="IPT"/>
</dbReference>
<dbReference type="GO" id="GO:0052381">
    <property type="term" value="F:tRNA dimethylallyltransferase activity"/>
    <property type="evidence" value="ECO:0007669"/>
    <property type="project" value="InterPro"/>
</dbReference>
<dbReference type="Pfam" id="PF01715">
    <property type="entry name" value="IPPT"/>
    <property type="match status" value="2"/>
</dbReference>
<dbReference type="GO" id="GO:0005524">
    <property type="term" value="F:ATP binding"/>
    <property type="evidence" value="ECO:0007669"/>
    <property type="project" value="UniProtKB-KW"/>
</dbReference>
<evidence type="ECO:0000313" key="6">
    <source>
        <dbReference type="EMBL" id="ORY79368.1"/>
    </source>
</evidence>
<feature type="region of interest" description="Disordered" evidence="5">
    <location>
        <begin position="112"/>
        <end position="135"/>
    </location>
</feature>
<comment type="caution">
    <text evidence="6">The sequence shown here is derived from an EMBL/GenBank/DDBJ whole genome shotgun (WGS) entry which is preliminary data.</text>
</comment>
<reference evidence="6 7" key="1">
    <citation type="submission" date="2016-07" db="EMBL/GenBank/DDBJ databases">
        <title>Pervasive Adenine N6-methylation of Active Genes in Fungi.</title>
        <authorList>
            <consortium name="DOE Joint Genome Institute"/>
            <person name="Mondo S.J."/>
            <person name="Dannebaum R.O."/>
            <person name="Kuo R.C."/>
            <person name="Labutti K."/>
            <person name="Haridas S."/>
            <person name="Kuo A."/>
            <person name="Salamov A."/>
            <person name="Ahrendt S.R."/>
            <person name="Lipzen A."/>
            <person name="Sullivan W."/>
            <person name="Andreopoulos W.B."/>
            <person name="Clum A."/>
            <person name="Lindquist E."/>
            <person name="Daum C."/>
            <person name="Ramamoorthy G.K."/>
            <person name="Gryganskyi A."/>
            <person name="Culley D."/>
            <person name="Magnuson J.K."/>
            <person name="James T.Y."/>
            <person name="O'Malley M.A."/>
            <person name="Stajich J.E."/>
            <person name="Spatafora J.W."/>
            <person name="Visel A."/>
            <person name="Grigoriev I.V."/>
        </authorList>
    </citation>
    <scope>NUCLEOTIDE SEQUENCE [LARGE SCALE GENOMIC DNA]</scope>
    <source>
        <strain evidence="6 7">62-1032</strain>
    </source>
</reference>
<evidence type="ECO:0000256" key="5">
    <source>
        <dbReference type="SAM" id="MobiDB-lite"/>
    </source>
</evidence>
<keyword evidence="4" id="KW-0067">ATP-binding</keyword>
<evidence type="ECO:0000256" key="3">
    <source>
        <dbReference type="ARBA" id="ARBA00022741"/>
    </source>
</evidence>
<dbReference type="SUPFAM" id="SSF52540">
    <property type="entry name" value="P-loop containing nucleoside triphosphate hydrolases"/>
    <property type="match status" value="1"/>
</dbReference>
<organism evidence="6 7">
    <name type="scientific">Leucosporidium creatinivorum</name>
    <dbReference type="NCBI Taxonomy" id="106004"/>
    <lineage>
        <taxon>Eukaryota</taxon>
        <taxon>Fungi</taxon>
        <taxon>Dikarya</taxon>
        <taxon>Basidiomycota</taxon>
        <taxon>Pucciniomycotina</taxon>
        <taxon>Microbotryomycetes</taxon>
        <taxon>Leucosporidiales</taxon>
        <taxon>Leucosporidium</taxon>
    </lineage>
</organism>
<feature type="compositionally biased region" description="Basic and acidic residues" evidence="5">
    <location>
        <begin position="487"/>
        <end position="498"/>
    </location>
</feature>
<dbReference type="GO" id="GO:0006400">
    <property type="term" value="P:tRNA modification"/>
    <property type="evidence" value="ECO:0007669"/>
    <property type="project" value="TreeGrafter"/>
</dbReference>
<dbReference type="InParanoid" id="A0A1Y2F641"/>